<sequence length="186" mass="21912">MENGNQVFWRTDCLILRRFSIDDTNYFHFYRSNPEVAKFQSWVNYQYHEAKTFVNEQVKNNPNLPGTWFQFAIALAENNKIIGDCALHTLVNEPRIVEIGFTLSPEYQGKGYATEAVYALLSYIFHSLRKHKVIAFSDVRNNKSISVLERVGMRREGHLLQNYMLKGEWIDEYQYSILNSEWKDPT</sequence>
<dbReference type="SUPFAM" id="SSF55729">
    <property type="entry name" value="Acyl-CoA N-acyltransferases (Nat)"/>
    <property type="match status" value="1"/>
</dbReference>
<dbReference type="InterPro" id="IPR000182">
    <property type="entry name" value="GNAT_dom"/>
</dbReference>
<dbReference type="PANTHER" id="PTHR43792">
    <property type="entry name" value="GNAT FAMILY, PUTATIVE (AFU_ORTHOLOGUE AFUA_3G00765)-RELATED-RELATED"/>
    <property type="match status" value="1"/>
</dbReference>
<name>A0A2A9A0T9_BACCE</name>
<protein>
    <submittedName>
        <fullName evidence="2">Ribosomal-protein-serine acetyltransferase</fullName>
    </submittedName>
</protein>
<dbReference type="Pfam" id="PF13302">
    <property type="entry name" value="Acetyltransf_3"/>
    <property type="match status" value="1"/>
</dbReference>
<dbReference type="GO" id="GO:0016747">
    <property type="term" value="F:acyltransferase activity, transferring groups other than amino-acyl groups"/>
    <property type="evidence" value="ECO:0007669"/>
    <property type="project" value="InterPro"/>
</dbReference>
<evidence type="ECO:0000313" key="3">
    <source>
        <dbReference type="Proteomes" id="UP000220032"/>
    </source>
</evidence>
<dbReference type="InterPro" id="IPR051531">
    <property type="entry name" value="N-acetyltransferase"/>
</dbReference>
<dbReference type="PROSITE" id="PS51186">
    <property type="entry name" value="GNAT"/>
    <property type="match status" value="1"/>
</dbReference>
<dbReference type="Proteomes" id="UP000220032">
    <property type="component" value="Unassembled WGS sequence"/>
</dbReference>
<dbReference type="PANTHER" id="PTHR43792:SF1">
    <property type="entry name" value="N-ACETYLTRANSFERASE DOMAIN-CONTAINING PROTEIN"/>
    <property type="match status" value="1"/>
</dbReference>
<accession>A0A2A9A0T9</accession>
<evidence type="ECO:0000259" key="1">
    <source>
        <dbReference type="PROSITE" id="PS51186"/>
    </source>
</evidence>
<dbReference type="CDD" id="cd04301">
    <property type="entry name" value="NAT_SF"/>
    <property type="match status" value="1"/>
</dbReference>
<dbReference type="Gene3D" id="3.40.630.30">
    <property type="match status" value="1"/>
</dbReference>
<evidence type="ECO:0000313" key="2">
    <source>
        <dbReference type="EMBL" id="PFE15672.1"/>
    </source>
</evidence>
<comment type="caution">
    <text evidence="2">The sequence shown here is derived from an EMBL/GenBank/DDBJ whole genome shotgun (WGS) entry which is preliminary data.</text>
</comment>
<feature type="domain" description="N-acetyltransferase" evidence="1">
    <location>
        <begin position="14"/>
        <end position="171"/>
    </location>
</feature>
<dbReference type="InterPro" id="IPR016181">
    <property type="entry name" value="Acyl_CoA_acyltransferase"/>
</dbReference>
<organism evidence="2 3">
    <name type="scientific">Bacillus cereus</name>
    <dbReference type="NCBI Taxonomy" id="1396"/>
    <lineage>
        <taxon>Bacteria</taxon>
        <taxon>Bacillati</taxon>
        <taxon>Bacillota</taxon>
        <taxon>Bacilli</taxon>
        <taxon>Bacillales</taxon>
        <taxon>Bacillaceae</taxon>
        <taxon>Bacillus</taxon>
        <taxon>Bacillus cereus group</taxon>
    </lineage>
</organism>
<dbReference type="EMBL" id="NTRR01000016">
    <property type="protein sequence ID" value="PFE15672.1"/>
    <property type="molecule type" value="Genomic_DNA"/>
</dbReference>
<keyword evidence="2" id="KW-0808">Transferase</keyword>
<reference evidence="2 3" key="1">
    <citation type="submission" date="2017-09" db="EMBL/GenBank/DDBJ databases">
        <title>Large-scale bioinformatics analysis of Bacillus genomes uncovers conserved roles of natural products in bacterial physiology.</title>
        <authorList>
            <consortium name="Agbiome Team Llc"/>
            <person name="Bleich R.M."/>
            <person name="Grubbs K.J."/>
            <person name="Santa Maria K.C."/>
            <person name="Allen S.E."/>
            <person name="Farag S."/>
            <person name="Shank E.A."/>
            <person name="Bowers A."/>
        </authorList>
    </citation>
    <scope>NUCLEOTIDE SEQUENCE [LARGE SCALE GENOMIC DNA]</scope>
    <source>
        <strain evidence="2 3">AFS022681</strain>
    </source>
</reference>
<dbReference type="RefSeq" id="WP_098342450.1">
    <property type="nucleotide sequence ID" value="NZ_JANHEG010000036.1"/>
</dbReference>
<proteinExistence type="predicted"/>
<dbReference type="AlphaFoldDB" id="A0A2A9A0T9"/>
<gene>
    <name evidence="2" type="ORF">CN307_11280</name>
</gene>